<feature type="domain" description="HTH tetR-type" evidence="4">
    <location>
        <begin position="20"/>
        <end position="78"/>
    </location>
</feature>
<evidence type="ECO:0000256" key="1">
    <source>
        <dbReference type="ARBA" id="ARBA00023125"/>
    </source>
</evidence>
<name>A0A4S1WJP0_9SPHN</name>
<dbReference type="Proteomes" id="UP000309848">
    <property type="component" value="Unassembled WGS sequence"/>
</dbReference>
<organism evidence="5 6">
    <name type="scientific">Sphingomonas naasensis</name>
    <dbReference type="NCBI Taxonomy" id="1344951"/>
    <lineage>
        <taxon>Bacteria</taxon>
        <taxon>Pseudomonadati</taxon>
        <taxon>Pseudomonadota</taxon>
        <taxon>Alphaproteobacteria</taxon>
        <taxon>Sphingomonadales</taxon>
        <taxon>Sphingomonadaceae</taxon>
        <taxon>Sphingomonas</taxon>
    </lineage>
</organism>
<evidence type="ECO:0000256" key="2">
    <source>
        <dbReference type="PROSITE-ProRule" id="PRU00335"/>
    </source>
</evidence>
<keyword evidence="6" id="KW-1185">Reference proteome</keyword>
<dbReference type="SUPFAM" id="SSF46689">
    <property type="entry name" value="Homeodomain-like"/>
    <property type="match status" value="1"/>
</dbReference>
<evidence type="ECO:0000259" key="4">
    <source>
        <dbReference type="PROSITE" id="PS50977"/>
    </source>
</evidence>
<evidence type="ECO:0000313" key="5">
    <source>
        <dbReference type="EMBL" id="TGX43349.1"/>
    </source>
</evidence>
<keyword evidence="1 2" id="KW-0238">DNA-binding</keyword>
<accession>A0A4S1WJP0</accession>
<evidence type="ECO:0000313" key="6">
    <source>
        <dbReference type="Proteomes" id="UP000309848"/>
    </source>
</evidence>
<dbReference type="PROSITE" id="PS50977">
    <property type="entry name" value="HTH_TETR_2"/>
    <property type="match status" value="1"/>
</dbReference>
<dbReference type="RefSeq" id="WP_135984092.1">
    <property type="nucleotide sequence ID" value="NZ_JAASQM010000002.1"/>
</dbReference>
<sequence length="206" mass="22374">MHKRKFLLADPAKPEGPDNAHTRAKIGDALVALLAEDVRVNHDAVATRSGVSRRTVYRYYPDQESLLRALRERVTALAGPGVHYPGSTDELLATLPAIYEGFDRIAPVATVIRSTPQGRAARLADREARVAAYAAATRDAVAALPEEDRVRATAMLQFLHTSAWLEMRDQWGLSGGDIARTCDWAIRALLADLAARGDKPLAEGPA</sequence>
<gene>
    <name evidence="5" type="ORF">E5A74_09310</name>
</gene>
<feature type="compositionally biased region" description="Basic and acidic residues" evidence="3">
    <location>
        <begin position="12"/>
        <end position="21"/>
    </location>
</feature>
<dbReference type="OrthoDB" id="9795011at2"/>
<dbReference type="Gene3D" id="1.10.357.10">
    <property type="entry name" value="Tetracycline Repressor, domain 2"/>
    <property type="match status" value="1"/>
</dbReference>
<proteinExistence type="predicted"/>
<dbReference type="AlphaFoldDB" id="A0A4S1WJP0"/>
<feature type="DNA-binding region" description="H-T-H motif" evidence="2">
    <location>
        <begin position="41"/>
        <end position="60"/>
    </location>
</feature>
<feature type="region of interest" description="Disordered" evidence="3">
    <location>
        <begin position="1"/>
        <end position="21"/>
    </location>
</feature>
<comment type="caution">
    <text evidence="5">The sequence shown here is derived from an EMBL/GenBank/DDBJ whole genome shotgun (WGS) entry which is preliminary data.</text>
</comment>
<dbReference type="InterPro" id="IPR001647">
    <property type="entry name" value="HTH_TetR"/>
</dbReference>
<reference evidence="5 6" key="1">
    <citation type="submission" date="2019-04" db="EMBL/GenBank/DDBJ databases">
        <title>Sphingomonas psychrotolerans sp. nov., isolated from soil in the Tianshan Mountains, Xinjiang, China.</title>
        <authorList>
            <person name="Luo Y."/>
            <person name="Sheng H."/>
        </authorList>
    </citation>
    <scope>NUCLEOTIDE SEQUENCE [LARGE SCALE GENOMIC DNA]</scope>
    <source>
        <strain evidence="5 6">KIS18-15</strain>
    </source>
</reference>
<dbReference type="GO" id="GO:0003677">
    <property type="term" value="F:DNA binding"/>
    <property type="evidence" value="ECO:0007669"/>
    <property type="project" value="UniProtKB-UniRule"/>
</dbReference>
<protein>
    <submittedName>
        <fullName evidence="5">TetR family transcriptional regulator</fullName>
    </submittedName>
</protein>
<dbReference type="InterPro" id="IPR009057">
    <property type="entry name" value="Homeodomain-like_sf"/>
</dbReference>
<evidence type="ECO:0000256" key="3">
    <source>
        <dbReference type="SAM" id="MobiDB-lite"/>
    </source>
</evidence>
<dbReference type="EMBL" id="SRXU01000003">
    <property type="protein sequence ID" value="TGX43349.1"/>
    <property type="molecule type" value="Genomic_DNA"/>
</dbReference>